<evidence type="ECO:0000256" key="5">
    <source>
        <dbReference type="ARBA" id="ARBA00022630"/>
    </source>
</evidence>
<comment type="cofactor">
    <cofactor evidence="1 12">
        <name>FAD</name>
        <dbReference type="ChEBI" id="CHEBI:57692"/>
    </cofactor>
</comment>
<dbReference type="AlphaFoldDB" id="A0A2M9FXG8"/>
<accession>A0A2M9FXG8</accession>
<dbReference type="Proteomes" id="UP000229498">
    <property type="component" value="Unassembled WGS sequence"/>
</dbReference>
<evidence type="ECO:0000256" key="12">
    <source>
        <dbReference type="RuleBase" id="RU003862"/>
    </source>
</evidence>
<dbReference type="OrthoDB" id="9812555at2"/>
<evidence type="ECO:0000256" key="11">
    <source>
        <dbReference type="ARBA" id="ARBA00048628"/>
    </source>
</evidence>
<dbReference type="UniPathway" id="UPA00193"/>
<keyword evidence="14" id="KW-1185">Reference proteome</keyword>
<evidence type="ECO:0000313" key="13">
    <source>
        <dbReference type="EMBL" id="PJK28162.1"/>
    </source>
</evidence>
<evidence type="ECO:0000256" key="1">
    <source>
        <dbReference type="ARBA" id="ARBA00001974"/>
    </source>
</evidence>
<protein>
    <recommendedName>
        <fullName evidence="12">Methylenetetrahydrofolate reductase</fullName>
        <ecNumber evidence="12">1.5.1.54</ecNumber>
    </recommendedName>
</protein>
<dbReference type="Pfam" id="PF02219">
    <property type="entry name" value="MTHFR"/>
    <property type="match status" value="1"/>
</dbReference>
<comment type="caution">
    <text evidence="13">The sequence shown here is derived from an EMBL/GenBank/DDBJ whole genome shotgun (WGS) entry which is preliminary data.</text>
</comment>
<dbReference type="GO" id="GO:0071949">
    <property type="term" value="F:FAD binding"/>
    <property type="evidence" value="ECO:0007669"/>
    <property type="project" value="TreeGrafter"/>
</dbReference>
<dbReference type="EMBL" id="PHIG01000048">
    <property type="protein sequence ID" value="PJK28162.1"/>
    <property type="molecule type" value="Genomic_DNA"/>
</dbReference>
<reference evidence="13 14" key="1">
    <citation type="submission" date="2017-11" db="EMBL/GenBank/DDBJ databases">
        <title>Draft genome sequence of Rhizobiales bacterium SY3-13.</title>
        <authorList>
            <person name="Sun C."/>
        </authorList>
    </citation>
    <scope>NUCLEOTIDE SEQUENCE [LARGE SCALE GENOMIC DNA]</scope>
    <source>
        <strain evidence="13 14">SY3-13</strain>
    </source>
</reference>
<comment type="similarity">
    <text evidence="3 12">Belongs to the methylenetetrahydrofolate reductase family.</text>
</comment>
<dbReference type="GO" id="GO:0035999">
    <property type="term" value="P:tetrahydrofolate interconversion"/>
    <property type="evidence" value="ECO:0007669"/>
    <property type="project" value="UniProtKB-UniPathway"/>
</dbReference>
<dbReference type="Gene3D" id="3.20.20.220">
    <property type="match status" value="1"/>
</dbReference>
<dbReference type="InterPro" id="IPR029041">
    <property type="entry name" value="FAD-linked_oxidoreductase-like"/>
</dbReference>
<dbReference type="GO" id="GO:0009086">
    <property type="term" value="P:methionine biosynthetic process"/>
    <property type="evidence" value="ECO:0007669"/>
    <property type="project" value="UniProtKB-KW"/>
</dbReference>
<dbReference type="EC" id="1.5.1.54" evidence="12"/>
<dbReference type="CDD" id="cd00537">
    <property type="entry name" value="MTHFR"/>
    <property type="match status" value="1"/>
</dbReference>
<dbReference type="NCBIfam" id="TIGR00676">
    <property type="entry name" value="fadh2"/>
    <property type="match status" value="1"/>
</dbReference>
<gene>
    <name evidence="13" type="primary">metF</name>
    <name evidence="13" type="ORF">CVT23_18895</name>
</gene>
<sequence>MPTGLDRLDFSFEFFPPKTEAGWRGISRAAAAFKPLDPEFCSVTYGAGGSNQTGTLDAVLAVQKASGSPGAAHLTAAGQSREAVDAAAQTFLDHGIGRIVALRGDSRDEGPYRPHAEGYANAAELVAGLKKIHDFDISVAAYPEKHPDSPTPEADLENLKAKLDAGADRAITQFFFDADSFLRYRDRLAAAGVYKPVIPGILPIRDIEQVQRFAAQCEAVVPPMVVAAYEGLEQVEDRRKRSVDLAHELCARLVRHGVRSFHFYTLNKSDLTVEICKRLAGTAESEAAVAAASAAR</sequence>
<organism evidence="13 14">
    <name type="scientific">Minwuia thermotolerans</name>
    <dbReference type="NCBI Taxonomy" id="2056226"/>
    <lineage>
        <taxon>Bacteria</taxon>
        <taxon>Pseudomonadati</taxon>
        <taxon>Pseudomonadota</taxon>
        <taxon>Alphaproteobacteria</taxon>
        <taxon>Minwuiales</taxon>
        <taxon>Minwuiaceae</taxon>
        <taxon>Minwuia</taxon>
    </lineage>
</organism>
<proteinExistence type="inferred from homology"/>
<evidence type="ECO:0000256" key="3">
    <source>
        <dbReference type="ARBA" id="ARBA00006743"/>
    </source>
</evidence>
<keyword evidence="9" id="KW-0486">Methionine biosynthesis</keyword>
<evidence type="ECO:0000256" key="4">
    <source>
        <dbReference type="ARBA" id="ARBA00022605"/>
    </source>
</evidence>
<keyword evidence="6 12" id="KW-0274">FAD</keyword>
<evidence type="ECO:0000256" key="6">
    <source>
        <dbReference type="ARBA" id="ARBA00022827"/>
    </source>
</evidence>
<comment type="catalytic activity">
    <reaction evidence="11">
        <text>(6S)-5-methyl-5,6,7,8-tetrahydrofolate + NAD(+) = (6R)-5,10-methylene-5,6,7,8-tetrahydrofolate + NADH + H(+)</text>
        <dbReference type="Rhea" id="RHEA:19821"/>
        <dbReference type="ChEBI" id="CHEBI:15378"/>
        <dbReference type="ChEBI" id="CHEBI:15636"/>
        <dbReference type="ChEBI" id="CHEBI:18608"/>
        <dbReference type="ChEBI" id="CHEBI:57540"/>
        <dbReference type="ChEBI" id="CHEBI:57945"/>
        <dbReference type="EC" id="1.5.1.54"/>
    </reaction>
    <physiologicalReaction direction="right-to-left" evidence="11">
        <dbReference type="Rhea" id="RHEA:19823"/>
    </physiologicalReaction>
</comment>
<evidence type="ECO:0000313" key="14">
    <source>
        <dbReference type="Proteomes" id="UP000229498"/>
    </source>
</evidence>
<dbReference type="SUPFAM" id="SSF51730">
    <property type="entry name" value="FAD-linked oxidoreductase"/>
    <property type="match status" value="1"/>
</dbReference>
<name>A0A2M9FXG8_9PROT</name>
<comment type="pathway">
    <text evidence="2 12">One-carbon metabolism; tetrahydrofolate interconversion.</text>
</comment>
<evidence type="ECO:0000256" key="8">
    <source>
        <dbReference type="ARBA" id="ARBA00023027"/>
    </source>
</evidence>
<dbReference type="InterPro" id="IPR004620">
    <property type="entry name" value="MTHF_reductase_bac"/>
</dbReference>
<evidence type="ECO:0000256" key="9">
    <source>
        <dbReference type="ARBA" id="ARBA00023167"/>
    </source>
</evidence>
<keyword evidence="8" id="KW-0520">NAD</keyword>
<dbReference type="InterPro" id="IPR003171">
    <property type="entry name" value="Mehydrof_redctse-like"/>
</dbReference>
<dbReference type="PANTHER" id="PTHR45754">
    <property type="entry name" value="METHYLENETETRAHYDROFOLATE REDUCTASE"/>
    <property type="match status" value="1"/>
</dbReference>
<dbReference type="PANTHER" id="PTHR45754:SF3">
    <property type="entry name" value="METHYLENETETRAHYDROFOLATE REDUCTASE (NADPH)"/>
    <property type="match status" value="1"/>
</dbReference>
<keyword evidence="7 12" id="KW-0560">Oxidoreductase</keyword>
<comment type="pathway">
    <text evidence="10">Amino-acid biosynthesis; L-methionine biosynthesis via de novo pathway.</text>
</comment>
<evidence type="ECO:0000256" key="7">
    <source>
        <dbReference type="ARBA" id="ARBA00023002"/>
    </source>
</evidence>
<keyword evidence="4" id="KW-0028">Amino-acid biosynthesis</keyword>
<dbReference type="GO" id="GO:0106312">
    <property type="term" value="F:methylenetetrahydrofolate reductase (NADH) activity"/>
    <property type="evidence" value="ECO:0007669"/>
    <property type="project" value="UniProtKB-EC"/>
</dbReference>
<evidence type="ECO:0000256" key="10">
    <source>
        <dbReference type="ARBA" id="ARBA00034478"/>
    </source>
</evidence>
<keyword evidence="5 12" id="KW-0285">Flavoprotein</keyword>
<evidence type="ECO:0000256" key="2">
    <source>
        <dbReference type="ARBA" id="ARBA00004777"/>
    </source>
</evidence>
<dbReference type="GO" id="GO:0005829">
    <property type="term" value="C:cytosol"/>
    <property type="evidence" value="ECO:0007669"/>
    <property type="project" value="InterPro"/>
</dbReference>